<dbReference type="Proteomes" id="UP000033434">
    <property type="component" value="Unassembled WGS sequence"/>
</dbReference>
<dbReference type="Gene3D" id="3.30.70.270">
    <property type="match status" value="1"/>
</dbReference>
<dbReference type="PROSITE" id="PS50887">
    <property type="entry name" value="GGDEF"/>
    <property type="match status" value="1"/>
</dbReference>
<dbReference type="SUPFAM" id="SSF55073">
    <property type="entry name" value="Nucleotide cyclase"/>
    <property type="match status" value="1"/>
</dbReference>
<dbReference type="InterPro" id="IPR050469">
    <property type="entry name" value="Diguanylate_Cyclase"/>
</dbReference>
<evidence type="ECO:0000259" key="5">
    <source>
        <dbReference type="PROSITE" id="PS50887"/>
    </source>
</evidence>
<dbReference type="InterPro" id="IPR043128">
    <property type="entry name" value="Rev_trsase/Diguanyl_cyclase"/>
</dbReference>
<evidence type="ECO:0000256" key="2">
    <source>
        <dbReference type="ARBA" id="ARBA00034247"/>
    </source>
</evidence>
<evidence type="ECO:0000256" key="3">
    <source>
        <dbReference type="PROSITE-ProRule" id="PRU00339"/>
    </source>
</evidence>
<dbReference type="EMBL" id="AUXW01000112">
    <property type="protein sequence ID" value="KKE84763.1"/>
    <property type="molecule type" value="Genomic_DNA"/>
</dbReference>
<evidence type="ECO:0000256" key="1">
    <source>
        <dbReference type="ARBA" id="ARBA00012528"/>
    </source>
</evidence>
<keyword evidence="4" id="KW-1133">Transmembrane helix</keyword>
<dbReference type="PANTHER" id="PTHR45138">
    <property type="entry name" value="REGULATORY COMPONENTS OF SENSORY TRANSDUCTION SYSTEM"/>
    <property type="match status" value="1"/>
</dbReference>
<comment type="caution">
    <text evidence="6">The sequence shown here is derived from an EMBL/GenBank/DDBJ whole genome shotgun (WGS) entry which is preliminary data.</text>
</comment>
<keyword evidence="4" id="KW-0472">Membrane</keyword>
<dbReference type="SUPFAM" id="SSF48452">
    <property type="entry name" value="TPR-like"/>
    <property type="match status" value="2"/>
</dbReference>
<keyword evidence="3" id="KW-0802">TPR repeat</keyword>
<reference evidence="6 7" key="1">
    <citation type="journal article" date="2015" name="BMC Genomics">
        <title>Genome mining reveals unlocked bioactive potential of marine Gram-negative bacteria.</title>
        <authorList>
            <person name="Machado H."/>
            <person name="Sonnenschein E.C."/>
            <person name="Melchiorsen J."/>
            <person name="Gram L."/>
        </authorList>
    </citation>
    <scope>NUCLEOTIDE SEQUENCE [LARGE SCALE GENOMIC DNA]</scope>
    <source>
        <strain evidence="6 7">S4054</strain>
    </source>
</reference>
<dbReference type="PATRIC" id="fig|1129367.4.peg.1268"/>
<name>A0A0F6AF06_9GAMM</name>
<proteinExistence type="predicted"/>
<accession>A0A0F6AF06</accession>
<feature type="transmembrane region" description="Helical" evidence="4">
    <location>
        <begin position="485"/>
        <end position="504"/>
    </location>
</feature>
<dbReference type="InterPro" id="IPR019734">
    <property type="entry name" value="TPR_rpt"/>
</dbReference>
<organism evidence="6 7">
    <name type="scientific">Pseudoalteromonas luteoviolacea S4054</name>
    <dbReference type="NCBI Taxonomy" id="1129367"/>
    <lineage>
        <taxon>Bacteria</taxon>
        <taxon>Pseudomonadati</taxon>
        <taxon>Pseudomonadota</taxon>
        <taxon>Gammaproteobacteria</taxon>
        <taxon>Alteromonadales</taxon>
        <taxon>Pseudoalteromonadaceae</taxon>
        <taxon>Pseudoalteromonas</taxon>
    </lineage>
</organism>
<dbReference type="InterPro" id="IPR000160">
    <property type="entry name" value="GGDEF_dom"/>
</dbReference>
<dbReference type="PANTHER" id="PTHR45138:SF9">
    <property type="entry name" value="DIGUANYLATE CYCLASE DGCM-RELATED"/>
    <property type="match status" value="1"/>
</dbReference>
<feature type="transmembrane region" description="Helical" evidence="4">
    <location>
        <begin position="36"/>
        <end position="53"/>
    </location>
</feature>
<dbReference type="SMART" id="SM00267">
    <property type="entry name" value="GGDEF"/>
    <property type="match status" value="1"/>
</dbReference>
<sequence>MFYDSSVTNDNKVLAVKAPSHYVTICNYFPTKAKSLRLFVVLALALVINFPVFSSTQNSWQQTYDMLRAQDTHDAFEFLIKEVESTQPSAKRVYIGATLVRTALALNKEHNLSALINYDNSEYDKILKNLVSALNSAHNNEYEQTMQGFKQAITLAYTIEDPALTATVELFFINAKITLANYIQLDHHIKEVERNANILKKPFWGLNSLHNAKALNANFLGDHAQAIETYKQAIANSQYEGNKAPYYNNLALTYLEIGNYTDAVKYLEKSLALRKVQNNEFKVALTMLNLGIVANKAEKYDTALQWLNQAHQYYVKFDNTYRQAYTLVQKAKVYTNTQKIDLATIALERALSKISLTNNINLITDIRLQAAENMRAIGQYEDAISQATLAYNLSSNVSDKTHLIHSLELLSELYAMRSNYEQAYKLQSELVAQKEQFNTHKTMQAMLALESELEVTAQQLENIRLEKHNNKQLAHISQLEERQQFQAIIILFSLLLLFISLRGYSKHKYRAQHDNLTGALTRSTFLKVVSRTAVPAIGKQHCLVLFDLDHFKQVNDVYGHPTGDIALKQAALLAKHFFGKSALLSRFGGEEFMLFLPNLMQSNNENVIEKFRVELSKLPIETESGETIHITASFSTYYYKTSPQSLDKIYSKLDVALYQAKKSGRNRVVCAV</sequence>
<dbReference type="InterPro" id="IPR029787">
    <property type="entry name" value="Nucleotide_cyclase"/>
</dbReference>
<dbReference type="Pfam" id="PF00990">
    <property type="entry name" value="GGDEF"/>
    <property type="match status" value="1"/>
</dbReference>
<dbReference type="PROSITE" id="PS50005">
    <property type="entry name" value="TPR"/>
    <property type="match status" value="1"/>
</dbReference>
<evidence type="ECO:0000313" key="7">
    <source>
        <dbReference type="Proteomes" id="UP000033434"/>
    </source>
</evidence>
<feature type="domain" description="GGDEF" evidence="5">
    <location>
        <begin position="539"/>
        <end position="672"/>
    </location>
</feature>
<protein>
    <recommendedName>
        <fullName evidence="1">diguanylate cyclase</fullName>
        <ecNumber evidence="1">2.7.7.65</ecNumber>
    </recommendedName>
</protein>
<dbReference type="SMART" id="SM00028">
    <property type="entry name" value="TPR"/>
    <property type="match status" value="4"/>
</dbReference>
<dbReference type="NCBIfam" id="TIGR00254">
    <property type="entry name" value="GGDEF"/>
    <property type="match status" value="1"/>
</dbReference>
<comment type="catalytic activity">
    <reaction evidence="2">
        <text>2 GTP = 3',3'-c-di-GMP + 2 diphosphate</text>
        <dbReference type="Rhea" id="RHEA:24898"/>
        <dbReference type="ChEBI" id="CHEBI:33019"/>
        <dbReference type="ChEBI" id="CHEBI:37565"/>
        <dbReference type="ChEBI" id="CHEBI:58805"/>
        <dbReference type="EC" id="2.7.7.65"/>
    </reaction>
</comment>
<feature type="repeat" description="TPR" evidence="3">
    <location>
        <begin position="244"/>
        <end position="277"/>
    </location>
</feature>
<dbReference type="InterPro" id="IPR011990">
    <property type="entry name" value="TPR-like_helical_dom_sf"/>
</dbReference>
<evidence type="ECO:0000313" key="6">
    <source>
        <dbReference type="EMBL" id="KKE84763.1"/>
    </source>
</evidence>
<dbReference type="Pfam" id="PF13424">
    <property type="entry name" value="TPR_12"/>
    <property type="match status" value="1"/>
</dbReference>
<gene>
    <name evidence="6" type="ORF">N479_00830</name>
</gene>
<dbReference type="CDD" id="cd01949">
    <property type="entry name" value="GGDEF"/>
    <property type="match status" value="1"/>
</dbReference>
<dbReference type="GO" id="GO:0052621">
    <property type="term" value="F:diguanylate cyclase activity"/>
    <property type="evidence" value="ECO:0007669"/>
    <property type="project" value="UniProtKB-EC"/>
</dbReference>
<keyword evidence="4" id="KW-0812">Transmembrane</keyword>
<evidence type="ECO:0000256" key="4">
    <source>
        <dbReference type="SAM" id="Phobius"/>
    </source>
</evidence>
<dbReference type="EC" id="2.7.7.65" evidence="1"/>
<dbReference type="Gene3D" id="1.25.40.10">
    <property type="entry name" value="Tetratricopeptide repeat domain"/>
    <property type="match status" value="1"/>
</dbReference>
<dbReference type="AlphaFoldDB" id="A0A0F6AF06"/>